<dbReference type="Proteomes" id="UP000297703">
    <property type="component" value="Unassembled WGS sequence"/>
</dbReference>
<reference evidence="2 3" key="1">
    <citation type="submission" date="2019-04" db="EMBL/GenBank/DDBJ databases">
        <title>Draft genome of the big-headed turtle Platysternon megacephalum.</title>
        <authorList>
            <person name="Gong S."/>
        </authorList>
    </citation>
    <scope>NUCLEOTIDE SEQUENCE [LARGE SCALE GENOMIC DNA]</scope>
    <source>
        <strain evidence="2">DO16091913</strain>
        <tissue evidence="2">Muscle</tissue>
    </source>
</reference>
<sequence>MGTTHAAQHAGHTSFPPEPGGVRGSIAAPLQRGTWRGLSAPRAPFTGRSQELFPSPPQASQAACWNRGQEMQEMKLNSPGPKGSQMCLKEQPALTLEQGVFRNCRWDGKGGPSRSQSRPERCTSRARFPSLVEFTLAPLSRIAPPGRTPERQGLGPSSQDSQSQAESRSAGWLSLLL</sequence>
<comment type="caution">
    <text evidence="2">The sequence shown here is derived from an EMBL/GenBank/DDBJ whole genome shotgun (WGS) entry which is preliminary data.</text>
</comment>
<reference evidence="2 3" key="2">
    <citation type="submission" date="2019-04" db="EMBL/GenBank/DDBJ databases">
        <title>The genome sequence of big-headed turtle.</title>
        <authorList>
            <person name="Gong S."/>
        </authorList>
    </citation>
    <scope>NUCLEOTIDE SEQUENCE [LARGE SCALE GENOMIC DNA]</scope>
    <source>
        <strain evidence="2">DO16091913</strain>
        <tissue evidence="2">Muscle</tissue>
    </source>
</reference>
<feature type="compositionally biased region" description="Polar residues" evidence="1">
    <location>
        <begin position="155"/>
        <end position="167"/>
    </location>
</feature>
<gene>
    <name evidence="2" type="ORF">DR999_PMT06180</name>
</gene>
<organism evidence="2 3">
    <name type="scientific">Platysternon megacephalum</name>
    <name type="common">big-headed turtle</name>
    <dbReference type="NCBI Taxonomy" id="55544"/>
    <lineage>
        <taxon>Eukaryota</taxon>
        <taxon>Metazoa</taxon>
        <taxon>Chordata</taxon>
        <taxon>Craniata</taxon>
        <taxon>Vertebrata</taxon>
        <taxon>Euteleostomi</taxon>
        <taxon>Archelosauria</taxon>
        <taxon>Testudinata</taxon>
        <taxon>Testudines</taxon>
        <taxon>Cryptodira</taxon>
        <taxon>Durocryptodira</taxon>
        <taxon>Testudinoidea</taxon>
        <taxon>Platysternidae</taxon>
        <taxon>Platysternon</taxon>
    </lineage>
</organism>
<proteinExistence type="predicted"/>
<name>A0A4D9EHM9_9SAUR</name>
<feature type="region of interest" description="Disordered" evidence="1">
    <location>
        <begin position="1"/>
        <end position="62"/>
    </location>
</feature>
<keyword evidence="3" id="KW-1185">Reference proteome</keyword>
<accession>A0A4D9EHM9</accession>
<dbReference type="AlphaFoldDB" id="A0A4D9EHM9"/>
<evidence type="ECO:0000256" key="1">
    <source>
        <dbReference type="SAM" id="MobiDB-lite"/>
    </source>
</evidence>
<evidence type="ECO:0000313" key="3">
    <source>
        <dbReference type="Proteomes" id="UP000297703"/>
    </source>
</evidence>
<feature type="region of interest" description="Disordered" evidence="1">
    <location>
        <begin position="137"/>
        <end position="177"/>
    </location>
</feature>
<protein>
    <submittedName>
        <fullName evidence="2">Doublesex-and mab-3-related transcription factor A2</fullName>
    </submittedName>
</protein>
<evidence type="ECO:0000313" key="2">
    <source>
        <dbReference type="EMBL" id="TFK10771.1"/>
    </source>
</evidence>
<dbReference type="EMBL" id="QXTE01000039">
    <property type="protein sequence ID" value="TFK10771.1"/>
    <property type="molecule type" value="Genomic_DNA"/>
</dbReference>